<proteinExistence type="predicted"/>
<protein>
    <submittedName>
        <fullName evidence="1">Uncharacterized protein</fullName>
    </submittedName>
</protein>
<name>A0ABD3AU70_9GENT</name>
<evidence type="ECO:0000313" key="2">
    <source>
        <dbReference type="Proteomes" id="UP001630127"/>
    </source>
</evidence>
<organism evidence="1 2">
    <name type="scientific">Cinchona calisaya</name>
    <dbReference type="NCBI Taxonomy" id="153742"/>
    <lineage>
        <taxon>Eukaryota</taxon>
        <taxon>Viridiplantae</taxon>
        <taxon>Streptophyta</taxon>
        <taxon>Embryophyta</taxon>
        <taxon>Tracheophyta</taxon>
        <taxon>Spermatophyta</taxon>
        <taxon>Magnoliopsida</taxon>
        <taxon>eudicotyledons</taxon>
        <taxon>Gunneridae</taxon>
        <taxon>Pentapetalae</taxon>
        <taxon>asterids</taxon>
        <taxon>lamiids</taxon>
        <taxon>Gentianales</taxon>
        <taxon>Rubiaceae</taxon>
        <taxon>Cinchonoideae</taxon>
        <taxon>Cinchoneae</taxon>
        <taxon>Cinchona</taxon>
    </lineage>
</organism>
<dbReference type="Proteomes" id="UP001630127">
    <property type="component" value="Unassembled WGS sequence"/>
</dbReference>
<feature type="non-terminal residue" evidence="1">
    <location>
        <position position="1"/>
    </location>
</feature>
<keyword evidence="2" id="KW-1185">Reference proteome</keyword>
<sequence>AAQSFEHYQNKGTCFSSNPNHLDSAFIKERCRVEEGEDWYKINRIPKIEIDSVQIPMVARKA</sequence>
<gene>
    <name evidence="1" type="ORF">ACH5RR_003228</name>
</gene>
<accession>A0ABD3AU70</accession>
<dbReference type="AlphaFoldDB" id="A0ABD3AU70"/>
<comment type="caution">
    <text evidence="1">The sequence shown here is derived from an EMBL/GenBank/DDBJ whole genome shotgun (WGS) entry which is preliminary data.</text>
</comment>
<dbReference type="EMBL" id="JBJUIK010000002">
    <property type="protein sequence ID" value="KAL3534767.1"/>
    <property type="molecule type" value="Genomic_DNA"/>
</dbReference>
<reference evidence="1 2" key="1">
    <citation type="submission" date="2024-11" db="EMBL/GenBank/DDBJ databases">
        <title>A near-complete genome assembly of Cinchona calisaya.</title>
        <authorList>
            <person name="Lian D.C."/>
            <person name="Zhao X.W."/>
            <person name="Wei L."/>
        </authorList>
    </citation>
    <scope>NUCLEOTIDE SEQUENCE [LARGE SCALE GENOMIC DNA]</scope>
    <source>
        <tissue evidence="1">Nenye</tissue>
    </source>
</reference>
<evidence type="ECO:0000313" key="1">
    <source>
        <dbReference type="EMBL" id="KAL3534767.1"/>
    </source>
</evidence>